<evidence type="ECO:0000313" key="5">
    <source>
        <dbReference type="EMBL" id="MCK9875337.1"/>
    </source>
</evidence>
<name>A0ABT0JVT8_9ACTN</name>
<evidence type="ECO:0000256" key="1">
    <source>
        <dbReference type="ARBA" id="ARBA00022630"/>
    </source>
</evidence>
<dbReference type="SUPFAM" id="SSF56645">
    <property type="entry name" value="Acyl-CoA dehydrogenase NM domain-like"/>
    <property type="match status" value="1"/>
</dbReference>
<dbReference type="Gene3D" id="1.20.140.10">
    <property type="entry name" value="Butyryl-CoA Dehydrogenase, subunit A, domain 3"/>
    <property type="match status" value="1"/>
</dbReference>
<sequence length="427" mass="46711">MSEIESVEDFRARARAWLAENIPRIGPDHRGRSFVRPDDEELAEVAEERRIQRLLFDGGFAGICFPKEYGGQGLAREYAEAFDQELAGYSFPERLQVPNMTPCATVILEFGTEEQKRTHLPKILRGEELWMQFLSEPGSGSDVAGAKLSAVRDGDDWVLNGSKIWTTGAWWSDWGLCLARTNWDVPKHRGLTVFMVPIHQAGIEISRIEMLDGSNEFCQEYLTDVRVPDTDRIGGIDDGWTVGTRWLLHERSFSSSPYALHPTGSNAYGSAQGDPAGNLLTLLESAGRVDDPAAREDVGRAYTLQVATSELDRRLHALILSGKGSDQLAAVGRLMHGVAGAQLATIAFELAGQSAIAGDVDDDVLGDLGMRYLLRQAGSIGGGTTEIARNVISERVLGMPRELALDRNVPYREVRTAPSGGSSGARR</sequence>
<evidence type="ECO:0000259" key="3">
    <source>
        <dbReference type="Pfam" id="PF02770"/>
    </source>
</evidence>
<dbReference type="SUPFAM" id="SSF47203">
    <property type="entry name" value="Acyl-CoA dehydrogenase C-terminal domain-like"/>
    <property type="match status" value="1"/>
</dbReference>
<accession>A0ABT0JVT8</accession>
<dbReference type="InterPro" id="IPR009100">
    <property type="entry name" value="AcylCoA_DH/oxidase_NM_dom_sf"/>
</dbReference>
<dbReference type="Gene3D" id="1.10.540.10">
    <property type="entry name" value="Acyl-CoA dehydrogenase/oxidase, N-terminal domain"/>
    <property type="match status" value="1"/>
</dbReference>
<keyword evidence="2" id="KW-0560">Oxidoreductase</keyword>
<dbReference type="PANTHER" id="PTHR43292:SF4">
    <property type="entry name" value="ACYL-COA DEHYDROGENASE FADE34"/>
    <property type="match status" value="1"/>
</dbReference>
<keyword evidence="1" id="KW-0285">Flavoprotein</keyword>
<organism evidence="5 6">
    <name type="scientific">Frankia umida</name>
    <dbReference type="NCBI Taxonomy" id="573489"/>
    <lineage>
        <taxon>Bacteria</taxon>
        <taxon>Bacillati</taxon>
        <taxon>Actinomycetota</taxon>
        <taxon>Actinomycetes</taxon>
        <taxon>Frankiales</taxon>
        <taxon>Frankiaceae</taxon>
        <taxon>Frankia</taxon>
    </lineage>
</organism>
<reference evidence="5 6" key="1">
    <citation type="submission" date="2022-04" db="EMBL/GenBank/DDBJ databases">
        <title>Genome diversity in the genus Frankia.</title>
        <authorList>
            <person name="Carlos-Shanley C."/>
            <person name="Hahn D."/>
        </authorList>
    </citation>
    <scope>NUCLEOTIDE SEQUENCE [LARGE SCALE GENOMIC DNA]</scope>
    <source>
        <strain evidence="5 6">Ag45/Mut15</strain>
    </source>
</reference>
<keyword evidence="6" id="KW-1185">Reference proteome</keyword>
<dbReference type="InterPro" id="IPR013786">
    <property type="entry name" value="AcylCoA_DH/ox_N"/>
</dbReference>
<dbReference type="Pfam" id="PF02770">
    <property type="entry name" value="Acyl-CoA_dh_M"/>
    <property type="match status" value="1"/>
</dbReference>
<feature type="domain" description="Acyl-CoA oxidase/dehydrogenase middle" evidence="3">
    <location>
        <begin position="134"/>
        <end position="215"/>
    </location>
</feature>
<dbReference type="Gene3D" id="2.40.110.10">
    <property type="entry name" value="Butyryl-CoA Dehydrogenase, subunit A, domain 2"/>
    <property type="match status" value="1"/>
</dbReference>
<dbReference type="InterPro" id="IPR006091">
    <property type="entry name" value="Acyl-CoA_Oxase/DH_mid-dom"/>
</dbReference>
<dbReference type="Pfam" id="PF02771">
    <property type="entry name" value="Acyl-CoA_dh_N"/>
    <property type="match status" value="1"/>
</dbReference>
<dbReference type="Proteomes" id="UP001201873">
    <property type="component" value="Unassembled WGS sequence"/>
</dbReference>
<dbReference type="EMBL" id="JALKFT010000004">
    <property type="protein sequence ID" value="MCK9875337.1"/>
    <property type="molecule type" value="Genomic_DNA"/>
</dbReference>
<evidence type="ECO:0000256" key="2">
    <source>
        <dbReference type="ARBA" id="ARBA00023002"/>
    </source>
</evidence>
<dbReference type="InterPro" id="IPR046373">
    <property type="entry name" value="Acyl-CoA_Oxase/DH_mid-dom_sf"/>
</dbReference>
<proteinExistence type="predicted"/>
<dbReference type="PANTHER" id="PTHR43292">
    <property type="entry name" value="ACYL-COA DEHYDROGENASE"/>
    <property type="match status" value="1"/>
</dbReference>
<dbReference type="InterPro" id="IPR052161">
    <property type="entry name" value="Mycobact_Acyl-CoA_DH"/>
</dbReference>
<comment type="caution">
    <text evidence="5">The sequence shown here is derived from an EMBL/GenBank/DDBJ whole genome shotgun (WGS) entry which is preliminary data.</text>
</comment>
<dbReference type="RefSeq" id="WP_248823778.1">
    <property type="nucleotide sequence ID" value="NZ_JALKFT010000004.1"/>
</dbReference>
<dbReference type="InterPro" id="IPR037069">
    <property type="entry name" value="AcylCoA_DH/ox_N_sf"/>
</dbReference>
<protein>
    <submittedName>
        <fullName evidence="5">Acyl-CoA dehydrogenase family protein</fullName>
    </submittedName>
</protein>
<evidence type="ECO:0000313" key="6">
    <source>
        <dbReference type="Proteomes" id="UP001201873"/>
    </source>
</evidence>
<gene>
    <name evidence="5" type="ORF">MXD59_06000</name>
</gene>
<dbReference type="InterPro" id="IPR036250">
    <property type="entry name" value="AcylCo_DH-like_C"/>
</dbReference>
<feature type="domain" description="Acyl-CoA dehydrogenase/oxidase N-terminal" evidence="4">
    <location>
        <begin position="39"/>
        <end position="127"/>
    </location>
</feature>
<evidence type="ECO:0000259" key="4">
    <source>
        <dbReference type="Pfam" id="PF02771"/>
    </source>
</evidence>